<dbReference type="InterPro" id="IPR000850">
    <property type="entry name" value="Adenylat/UMP-CMP_kin"/>
</dbReference>
<dbReference type="Gene3D" id="3.40.50.720">
    <property type="entry name" value="NAD(P)-binding Rossmann-like Domain"/>
    <property type="match status" value="1"/>
</dbReference>
<evidence type="ECO:0000256" key="4">
    <source>
        <dbReference type="SAM" id="Coils"/>
    </source>
</evidence>
<dbReference type="SUPFAM" id="SSF52540">
    <property type="entry name" value="P-loop containing nucleoside triphosphate hydrolases"/>
    <property type="match status" value="1"/>
</dbReference>
<dbReference type="GeneID" id="101738098"/>
<dbReference type="InterPro" id="IPR036291">
    <property type="entry name" value="NAD(P)-bd_dom_sf"/>
</dbReference>
<dbReference type="InterPro" id="IPR007858">
    <property type="entry name" value="Dpy-30_motif"/>
</dbReference>
<keyword evidence="1" id="KW-0808">Transferase</keyword>
<dbReference type="GO" id="GO:0006139">
    <property type="term" value="P:nucleobase-containing compound metabolic process"/>
    <property type="evidence" value="ECO:0007669"/>
    <property type="project" value="InterPro"/>
</dbReference>
<sequence length="806" mass="91847">MKRSVEKIPSVTDTSNLFSHRRYFINNLDSYQGEQILKAVSKILERNVPTKEQSETVLGEDIDTGSQVPPAEIYEIIGTVTDSKIKTLDNVARVIDKTEALPKMLTCGTVIIDISCDKDEHKIAKDYLALLKDYLETQTKPDVATDDETAEDSKKRCLLLISTVLTWGCTKPLDPDTPDLPFLESDFRKRKPHPNYKIHYDIENDVIAIARKYKSQIRATVIASGITYGGREDVLFYWFQKAWECERLLPTVGRGGNIIPLINIIDLAQIVYNLVTDFPKKLYILAVEQNISKQREIVKALGRIVGSGMFTCIPPEDAFLIPEIDQRIYDSITLNLTMEPTFIVETMGLQWVSEQTFAENVPMLMNQFKKERGLKSFKVIVYGPPLVGKTTLSNLICESYGLLYISPETIVQDTIDDLTWRVNHWEKGETAALGPIMGEEAEPSEVDDDFGEEEGFQESAKHTLAMLQTGRPLDDEEILGYIRQRLLCRAATNRGWVLDGFPTSLGQCSSLFEKGDEQDSETGEERNEDDFDEDIDLYSNVLKKLLPDIVVSLEASDDFICEKAMRQPEGDERLDEEIVLKRLNEFRAGDMRDITPLNFFDELDIHPLVVPVKEHCDYAMKSIYTTVALRMGRPCLYGKLIAIAEATKKREKEELETLRSKEAKLMKEMENKMRTDREEKMEYWSELYALLREEEEAALAAASEPMRNYLVQYIFPTLTKGLLEVAKLRPNDPIDFLAEYLFKQNPTGKMLEPGYNLQAEKLLGKIKILDDAIRDLNIQLEPLLPDDAKADEESTSKKKIYSMTAF</sequence>
<keyword evidence="6" id="KW-1185">Reference proteome</keyword>
<protein>
    <recommendedName>
        <fullName evidence="7">Adenylate kinase 7</fullName>
    </recommendedName>
</protein>
<name>A0A8R2HR76_BOMMO</name>
<feature type="coiled-coil region" evidence="4">
    <location>
        <begin position="641"/>
        <end position="675"/>
    </location>
</feature>
<dbReference type="InterPro" id="IPR047499">
    <property type="entry name" value="DD_AK7"/>
</dbReference>
<dbReference type="GO" id="GO:0005524">
    <property type="term" value="F:ATP binding"/>
    <property type="evidence" value="ECO:0007669"/>
    <property type="project" value="InterPro"/>
</dbReference>
<accession>A0A8R2HR76</accession>
<evidence type="ECO:0000256" key="1">
    <source>
        <dbReference type="ARBA" id="ARBA00022679"/>
    </source>
</evidence>
<keyword evidence="3" id="KW-0418">Kinase</keyword>
<proteinExistence type="predicted"/>
<evidence type="ECO:0000313" key="6">
    <source>
        <dbReference type="Proteomes" id="UP000005204"/>
    </source>
</evidence>
<dbReference type="CDD" id="cd22967">
    <property type="entry name" value="DD_AK7"/>
    <property type="match status" value="1"/>
</dbReference>
<organism evidence="5 6">
    <name type="scientific">Bombyx mori</name>
    <name type="common">Silk moth</name>
    <dbReference type="NCBI Taxonomy" id="7091"/>
    <lineage>
        <taxon>Eukaryota</taxon>
        <taxon>Metazoa</taxon>
        <taxon>Ecdysozoa</taxon>
        <taxon>Arthropoda</taxon>
        <taxon>Hexapoda</taxon>
        <taxon>Insecta</taxon>
        <taxon>Pterygota</taxon>
        <taxon>Neoptera</taxon>
        <taxon>Endopterygota</taxon>
        <taxon>Lepidoptera</taxon>
        <taxon>Glossata</taxon>
        <taxon>Ditrysia</taxon>
        <taxon>Bombycoidea</taxon>
        <taxon>Bombycidae</taxon>
        <taxon>Bombycinae</taxon>
        <taxon>Bombyx</taxon>
    </lineage>
</organism>
<dbReference type="PANTHER" id="PTHR23359">
    <property type="entry name" value="NUCLEOTIDE KINASE"/>
    <property type="match status" value="1"/>
</dbReference>
<dbReference type="KEGG" id="bmor:101738098"/>
<dbReference type="Gene3D" id="1.20.890.10">
    <property type="entry name" value="cAMP-dependent protein kinase regulatory subunit, dimerization-anchoring domain"/>
    <property type="match status" value="1"/>
</dbReference>
<evidence type="ECO:0000313" key="5">
    <source>
        <dbReference type="EnsemblMetazoa" id="XP_021207455.1"/>
    </source>
</evidence>
<keyword evidence="2" id="KW-0547">Nucleotide-binding</keyword>
<dbReference type="SUPFAM" id="SSF51735">
    <property type="entry name" value="NAD(P)-binding Rossmann-fold domains"/>
    <property type="match status" value="1"/>
</dbReference>
<dbReference type="AlphaFoldDB" id="A0A8R2HR76"/>
<dbReference type="GO" id="GO:0019205">
    <property type="term" value="F:nucleobase-containing compound kinase activity"/>
    <property type="evidence" value="ECO:0007669"/>
    <property type="project" value="InterPro"/>
</dbReference>
<dbReference type="Pfam" id="PF05186">
    <property type="entry name" value="Dpy-30"/>
    <property type="match status" value="1"/>
</dbReference>
<dbReference type="Proteomes" id="UP000005204">
    <property type="component" value="Unassembled WGS sequence"/>
</dbReference>
<dbReference type="Gene3D" id="3.40.50.300">
    <property type="entry name" value="P-loop containing nucleotide triphosphate hydrolases"/>
    <property type="match status" value="1"/>
</dbReference>
<dbReference type="RefSeq" id="XP_021207455.1">
    <property type="nucleotide sequence ID" value="XM_021351780.3"/>
</dbReference>
<evidence type="ECO:0008006" key="7">
    <source>
        <dbReference type="Google" id="ProtNLM"/>
    </source>
</evidence>
<reference evidence="6" key="1">
    <citation type="journal article" date="2008" name="Insect Biochem. Mol. Biol.">
        <title>The genome of a lepidopteran model insect, the silkworm Bombyx mori.</title>
        <authorList>
            <consortium name="International Silkworm Genome Consortium"/>
        </authorList>
    </citation>
    <scope>NUCLEOTIDE SEQUENCE [LARGE SCALE GENOMIC DNA]</scope>
    <source>
        <strain evidence="6">p50T</strain>
    </source>
</reference>
<reference evidence="5" key="2">
    <citation type="submission" date="2022-06" db="UniProtKB">
        <authorList>
            <consortium name="EnsemblMetazoa"/>
        </authorList>
    </citation>
    <scope>IDENTIFICATION</scope>
    <source>
        <strain evidence="5">p50T (Dazao)</strain>
    </source>
</reference>
<evidence type="ECO:0000256" key="2">
    <source>
        <dbReference type="ARBA" id="ARBA00022741"/>
    </source>
</evidence>
<keyword evidence="4" id="KW-0175">Coiled coil</keyword>
<dbReference type="InterPro" id="IPR027417">
    <property type="entry name" value="P-loop_NTPase"/>
</dbReference>
<evidence type="ECO:0000256" key="3">
    <source>
        <dbReference type="ARBA" id="ARBA00022777"/>
    </source>
</evidence>
<dbReference type="EnsemblMetazoa" id="XM_021351780.2">
    <property type="protein sequence ID" value="XP_021207455.1"/>
    <property type="gene ID" value="LOC101738098"/>
</dbReference>